<dbReference type="InterPro" id="IPR036282">
    <property type="entry name" value="Glutathione-S-Trfase_C_sf"/>
</dbReference>
<dbReference type="PROSITE" id="PS50405">
    <property type="entry name" value="GST_CTER"/>
    <property type="match status" value="1"/>
</dbReference>
<evidence type="ECO:0000256" key="4">
    <source>
        <dbReference type="RuleBase" id="RU003494"/>
    </source>
</evidence>
<comment type="similarity">
    <text evidence="4">Belongs to the GST superfamily.</text>
</comment>
<keyword evidence="2 7" id="KW-0808">Transferase</keyword>
<keyword evidence="8" id="KW-1185">Reference proteome</keyword>
<protein>
    <recommendedName>
        <fullName evidence="1">glutathione transferase</fullName>
        <ecNumber evidence="1">2.5.1.18</ecNumber>
    </recommendedName>
</protein>
<dbReference type="SUPFAM" id="SSF52833">
    <property type="entry name" value="Thioredoxin-like"/>
    <property type="match status" value="1"/>
</dbReference>
<dbReference type="Pfam" id="PF02798">
    <property type="entry name" value="GST_N"/>
    <property type="match status" value="1"/>
</dbReference>
<name>A0A1I1I722_9GAMM</name>
<evidence type="ECO:0000256" key="1">
    <source>
        <dbReference type="ARBA" id="ARBA00012452"/>
    </source>
</evidence>
<dbReference type="CDD" id="cd03189">
    <property type="entry name" value="GST_C_GTT1_like"/>
    <property type="match status" value="1"/>
</dbReference>
<dbReference type="Pfam" id="PF00043">
    <property type="entry name" value="GST_C"/>
    <property type="match status" value="1"/>
</dbReference>
<dbReference type="InterPro" id="IPR010987">
    <property type="entry name" value="Glutathione-S-Trfase_C-like"/>
</dbReference>
<dbReference type="Proteomes" id="UP000199058">
    <property type="component" value="Unassembled WGS sequence"/>
</dbReference>
<dbReference type="CDD" id="cd03046">
    <property type="entry name" value="GST_N_GTT1_like"/>
    <property type="match status" value="1"/>
</dbReference>
<evidence type="ECO:0000259" key="5">
    <source>
        <dbReference type="PROSITE" id="PS50404"/>
    </source>
</evidence>
<evidence type="ECO:0000256" key="3">
    <source>
        <dbReference type="ARBA" id="ARBA00047960"/>
    </source>
</evidence>
<comment type="catalytic activity">
    <reaction evidence="3">
        <text>RX + glutathione = an S-substituted glutathione + a halide anion + H(+)</text>
        <dbReference type="Rhea" id="RHEA:16437"/>
        <dbReference type="ChEBI" id="CHEBI:15378"/>
        <dbReference type="ChEBI" id="CHEBI:16042"/>
        <dbReference type="ChEBI" id="CHEBI:17792"/>
        <dbReference type="ChEBI" id="CHEBI:57925"/>
        <dbReference type="ChEBI" id="CHEBI:90779"/>
        <dbReference type="EC" id="2.5.1.18"/>
    </reaction>
</comment>
<reference evidence="7 8" key="1">
    <citation type="submission" date="2016-10" db="EMBL/GenBank/DDBJ databases">
        <authorList>
            <person name="de Groot N.N."/>
        </authorList>
    </citation>
    <scope>NUCLEOTIDE SEQUENCE [LARGE SCALE GENOMIC DNA]</scope>
    <source>
        <strain evidence="7 8">DSM 18438</strain>
    </source>
</reference>
<dbReference type="STRING" id="1122252.SAMN05660443_2255"/>
<dbReference type="InterPro" id="IPR004045">
    <property type="entry name" value="Glutathione_S-Trfase_N"/>
</dbReference>
<dbReference type="PANTHER" id="PTHR44051:SF9">
    <property type="entry name" value="GLUTATHIONE S-TRANSFERASE 1"/>
    <property type="match status" value="1"/>
</dbReference>
<dbReference type="FunFam" id="3.40.30.10:FF:000156">
    <property type="entry name" value="Glutathione S-transferase 1"/>
    <property type="match status" value="1"/>
</dbReference>
<dbReference type="InterPro" id="IPR004046">
    <property type="entry name" value="GST_C"/>
</dbReference>
<evidence type="ECO:0000256" key="2">
    <source>
        <dbReference type="ARBA" id="ARBA00022679"/>
    </source>
</evidence>
<dbReference type="PANTHER" id="PTHR44051">
    <property type="entry name" value="GLUTATHIONE S-TRANSFERASE-RELATED"/>
    <property type="match status" value="1"/>
</dbReference>
<dbReference type="RefSeq" id="WP_091963538.1">
    <property type="nucleotide sequence ID" value="NZ_FOLH01000004.1"/>
</dbReference>
<dbReference type="SUPFAM" id="SSF47616">
    <property type="entry name" value="GST C-terminal domain-like"/>
    <property type="match status" value="1"/>
</dbReference>
<accession>A0A1I1I722</accession>
<dbReference type="SFLD" id="SFLDG01150">
    <property type="entry name" value="Main.1:_Beta-like"/>
    <property type="match status" value="1"/>
</dbReference>
<dbReference type="EMBL" id="FOLH01000004">
    <property type="protein sequence ID" value="SFC32219.1"/>
    <property type="molecule type" value="Genomic_DNA"/>
</dbReference>
<dbReference type="SFLD" id="SFLDS00019">
    <property type="entry name" value="Glutathione_Transferase_(cytos"/>
    <property type="match status" value="1"/>
</dbReference>
<evidence type="ECO:0000313" key="7">
    <source>
        <dbReference type="EMBL" id="SFC32219.1"/>
    </source>
</evidence>
<dbReference type="OrthoDB" id="9810080at2"/>
<dbReference type="GO" id="GO:0004364">
    <property type="term" value="F:glutathione transferase activity"/>
    <property type="evidence" value="ECO:0007669"/>
    <property type="project" value="UniProtKB-EC"/>
</dbReference>
<organism evidence="7 8">
    <name type="scientific">Marinospirillum celere</name>
    <dbReference type="NCBI Taxonomy" id="1122252"/>
    <lineage>
        <taxon>Bacteria</taxon>
        <taxon>Pseudomonadati</taxon>
        <taxon>Pseudomonadota</taxon>
        <taxon>Gammaproteobacteria</taxon>
        <taxon>Oceanospirillales</taxon>
        <taxon>Oceanospirillaceae</taxon>
        <taxon>Marinospirillum</taxon>
    </lineage>
</organism>
<dbReference type="EC" id="2.5.1.18" evidence="1"/>
<feature type="domain" description="GST C-terminal" evidence="6">
    <location>
        <begin position="88"/>
        <end position="223"/>
    </location>
</feature>
<gene>
    <name evidence="7" type="ORF">SAMN05660443_2255</name>
</gene>
<dbReference type="InterPro" id="IPR040079">
    <property type="entry name" value="Glutathione_S-Trfase"/>
</dbReference>
<dbReference type="Gene3D" id="3.40.30.10">
    <property type="entry name" value="Glutaredoxin"/>
    <property type="match status" value="1"/>
</dbReference>
<dbReference type="Gene3D" id="1.20.1050.10">
    <property type="match status" value="1"/>
</dbReference>
<proteinExistence type="inferred from homology"/>
<dbReference type="GO" id="GO:0005737">
    <property type="term" value="C:cytoplasm"/>
    <property type="evidence" value="ECO:0007669"/>
    <property type="project" value="UniProtKB-ARBA"/>
</dbReference>
<dbReference type="SFLD" id="SFLDG00358">
    <property type="entry name" value="Main_(cytGST)"/>
    <property type="match status" value="1"/>
</dbReference>
<dbReference type="AlphaFoldDB" id="A0A1I1I722"/>
<sequence length="223" mass="25264">MLTLHHLEKSRSHRIVWLLELLGVEYQIKTYQRDAKTLLAPAELKAIHPLGKSPVLTDGDRVIAESGALIDYLVEVYGQGRLQPGKDNLDAWVDYRYWLHYAEGSLMPWLLMNLVFTQIPKQPMPFFIKPVAKGISGKVLEQLVTPNLNTHLPFIEQQLEGKRWLLGEQLTAADVQMSFPLQAVAARMDVKAYPNLAAYVARIQEEPSWQQVIAKVGPLKFPG</sequence>
<evidence type="ECO:0000313" key="8">
    <source>
        <dbReference type="Proteomes" id="UP000199058"/>
    </source>
</evidence>
<feature type="domain" description="GST N-terminal" evidence="5">
    <location>
        <begin position="1"/>
        <end position="81"/>
    </location>
</feature>
<dbReference type="GO" id="GO:0004601">
    <property type="term" value="F:peroxidase activity"/>
    <property type="evidence" value="ECO:0007669"/>
    <property type="project" value="UniProtKB-ARBA"/>
</dbReference>
<dbReference type="InterPro" id="IPR036249">
    <property type="entry name" value="Thioredoxin-like_sf"/>
</dbReference>
<evidence type="ECO:0000259" key="6">
    <source>
        <dbReference type="PROSITE" id="PS50405"/>
    </source>
</evidence>
<dbReference type="PROSITE" id="PS50404">
    <property type="entry name" value="GST_NTER"/>
    <property type="match status" value="1"/>
</dbReference>